<protein>
    <submittedName>
        <fullName evidence="2">Sensor histidine kinase</fullName>
    </submittedName>
</protein>
<feature type="region of interest" description="Disordered" evidence="1">
    <location>
        <begin position="1"/>
        <end position="50"/>
    </location>
</feature>
<dbReference type="EMBL" id="SIXH01000487">
    <property type="protein sequence ID" value="TBO55545.1"/>
    <property type="molecule type" value="Genomic_DNA"/>
</dbReference>
<reference evidence="2 3" key="1">
    <citation type="submission" date="2019-02" db="EMBL/GenBank/DDBJ databases">
        <title>Draft Genome Sequence of Streptomyces sp. AM-2504, identified by 16S rRNA comparative analysis as a Streptomyces Kasugaensis strain.</title>
        <authorList>
            <person name="Napolioni V."/>
            <person name="Giuliodori A.M."/>
            <person name="Spurio R."/>
            <person name="Fabbretti A."/>
        </authorList>
    </citation>
    <scope>NUCLEOTIDE SEQUENCE [LARGE SCALE GENOMIC DNA]</scope>
    <source>
        <strain evidence="2 3">AM-2504</strain>
    </source>
</reference>
<evidence type="ECO:0000256" key="1">
    <source>
        <dbReference type="SAM" id="MobiDB-lite"/>
    </source>
</evidence>
<organism evidence="2 3">
    <name type="scientific">Streptomyces kasugaensis</name>
    <dbReference type="NCBI Taxonomy" id="1946"/>
    <lineage>
        <taxon>Bacteria</taxon>
        <taxon>Bacillati</taxon>
        <taxon>Actinomycetota</taxon>
        <taxon>Actinomycetes</taxon>
        <taxon>Kitasatosporales</taxon>
        <taxon>Streptomycetaceae</taxon>
        <taxon>Streptomyces</taxon>
    </lineage>
</organism>
<evidence type="ECO:0000313" key="2">
    <source>
        <dbReference type="EMBL" id="TBO55545.1"/>
    </source>
</evidence>
<evidence type="ECO:0000313" key="3">
    <source>
        <dbReference type="Proteomes" id="UP000292452"/>
    </source>
</evidence>
<keyword evidence="2" id="KW-0418">Kinase</keyword>
<dbReference type="GO" id="GO:0016301">
    <property type="term" value="F:kinase activity"/>
    <property type="evidence" value="ECO:0007669"/>
    <property type="project" value="UniProtKB-KW"/>
</dbReference>
<feature type="non-terminal residue" evidence="2">
    <location>
        <position position="1"/>
    </location>
</feature>
<name>A0A4Q9HLV3_STRKA</name>
<keyword evidence="3" id="KW-1185">Reference proteome</keyword>
<accession>A0A4Q9HLV3</accession>
<proteinExistence type="predicted"/>
<dbReference type="Proteomes" id="UP000292452">
    <property type="component" value="Unassembled WGS sequence"/>
</dbReference>
<gene>
    <name evidence="2" type="ORF">EYS09_32655</name>
</gene>
<dbReference type="AlphaFoldDB" id="A0A4Q9HLV3"/>
<sequence>EQRPPHTAQVPPRSPEESASRWAALQQGTESGRAAAHSDPPRSTEGNPLS</sequence>
<keyword evidence="2" id="KW-0808">Transferase</keyword>
<comment type="caution">
    <text evidence="2">The sequence shown here is derived from an EMBL/GenBank/DDBJ whole genome shotgun (WGS) entry which is preliminary data.</text>
</comment>